<proteinExistence type="predicted"/>
<dbReference type="GO" id="GO:0008410">
    <property type="term" value="F:CoA-transferase activity"/>
    <property type="evidence" value="ECO:0007669"/>
    <property type="project" value="TreeGrafter"/>
</dbReference>
<reference evidence="2 3" key="1">
    <citation type="submission" date="2019-09" db="EMBL/GenBank/DDBJ databases">
        <title>FDA dAtabase for Regulatory Grade micrObial Sequences (FDA-ARGOS): Supporting development and validation of Infectious Disease Dx tests.</title>
        <authorList>
            <person name="Sciortino C."/>
            <person name="Tallon L."/>
            <person name="Sadzewicz L."/>
            <person name="Vavikolanu K."/>
            <person name="Mehta A."/>
            <person name="Aluvathingal J."/>
            <person name="Nadendla S."/>
            <person name="Nandy P."/>
            <person name="Geyer C."/>
            <person name="Yan Y."/>
            <person name="Sichtig H."/>
        </authorList>
    </citation>
    <scope>NUCLEOTIDE SEQUENCE [LARGE SCALE GENOMIC DNA]</scope>
    <source>
        <strain evidence="2 3">FDAARGOS_664</strain>
    </source>
</reference>
<dbReference type="Proteomes" id="UP000322822">
    <property type="component" value="Chromosome 2"/>
</dbReference>
<name>A0A5P2HAH9_9BURK</name>
<accession>A0A5P2HAH9</accession>
<gene>
    <name evidence="2" type="ORF">FOB72_23390</name>
</gene>
<dbReference type="OrthoDB" id="9058532at2"/>
<dbReference type="Gene3D" id="3.30.1540.10">
    <property type="entry name" value="formyl-coa transferase, domain 3"/>
    <property type="match status" value="1"/>
</dbReference>
<dbReference type="InterPro" id="IPR023606">
    <property type="entry name" value="CoA-Trfase_III_dom_1_sf"/>
</dbReference>
<dbReference type="RefSeq" id="WP_150375066.1">
    <property type="nucleotide sequence ID" value="NZ_CP044067.1"/>
</dbReference>
<dbReference type="PANTHER" id="PTHR48207:SF3">
    <property type="entry name" value="SUCCINATE--HYDROXYMETHYLGLUTARATE COA-TRANSFERASE"/>
    <property type="match status" value="1"/>
</dbReference>
<dbReference type="InterPro" id="IPR003673">
    <property type="entry name" value="CoA-Trfase_fam_III"/>
</dbReference>
<evidence type="ECO:0000313" key="3">
    <source>
        <dbReference type="Proteomes" id="UP000322822"/>
    </source>
</evidence>
<dbReference type="Pfam" id="PF02515">
    <property type="entry name" value="CoA_transf_3"/>
    <property type="match status" value="1"/>
</dbReference>
<dbReference type="EMBL" id="CP044067">
    <property type="protein sequence ID" value="QET05006.1"/>
    <property type="molecule type" value="Genomic_DNA"/>
</dbReference>
<dbReference type="Gene3D" id="3.40.50.10540">
    <property type="entry name" value="Crotonobetainyl-coa:carnitine coa-transferase, domain 1"/>
    <property type="match status" value="1"/>
</dbReference>
<organism evidence="2 3">
    <name type="scientific">Cupriavidus pauculus</name>
    <dbReference type="NCBI Taxonomy" id="82633"/>
    <lineage>
        <taxon>Bacteria</taxon>
        <taxon>Pseudomonadati</taxon>
        <taxon>Pseudomonadota</taxon>
        <taxon>Betaproteobacteria</taxon>
        <taxon>Burkholderiales</taxon>
        <taxon>Burkholderiaceae</taxon>
        <taxon>Cupriavidus</taxon>
    </lineage>
</organism>
<dbReference type="InterPro" id="IPR050483">
    <property type="entry name" value="CoA-transferase_III_domain"/>
</dbReference>
<dbReference type="AlphaFoldDB" id="A0A5P2HAH9"/>
<protein>
    <submittedName>
        <fullName evidence="2">CoA transferase</fullName>
    </submittedName>
</protein>
<sequence length="393" mass="41533">MMDMPGKALRGLRVLEFSAGSRAGQYCGQCLGDLGADVVRVDGAWPPDMTFCAASHTTYHAAFNRNKRALDVDPASGPALLRQLCGRADVLLDALPAGRLDALGIGWSDLSRIAPKLVYARVTPASVPGGACAPDAADLMMEAAGGYMGITGGRDGAPSRLGTSALEVMTGVNCQSAILAALFQRAATGQGQYLSTSVLESEIAFLANAAVEHLLGGPQPKRWGSEHAQQVPYKAFRTVDGWIVVAAGFQNLYEAFARVLGRPDLARDARFASMAGRVEHRDALYAELDAETARYPAADLLRQLENAGVPCAPVNDLAQVFAHRQVLHHGLRVDLADAPPDAPHPHAVLGPAARYSAFSVTDGWTSPPGPGQHTEHVLRDWLAPSSLSESSTP</sequence>
<dbReference type="PANTHER" id="PTHR48207">
    <property type="entry name" value="SUCCINATE--HYDROXYMETHYLGLUTARATE COA-TRANSFERASE"/>
    <property type="match status" value="1"/>
</dbReference>
<keyword evidence="1 2" id="KW-0808">Transferase</keyword>
<dbReference type="InterPro" id="IPR044855">
    <property type="entry name" value="CoA-Trfase_III_dom3_sf"/>
</dbReference>
<dbReference type="SUPFAM" id="SSF89796">
    <property type="entry name" value="CoA-transferase family III (CaiB/BaiF)"/>
    <property type="match status" value="1"/>
</dbReference>
<evidence type="ECO:0000313" key="2">
    <source>
        <dbReference type="EMBL" id="QET05006.1"/>
    </source>
</evidence>
<evidence type="ECO:0000256" key="1">
    <source>
        <dbReference type="ARBA" id="ARBA00022679"/>
    </source>
</evidence>